<reference evidence="1" key="1">
    <citation type="journal article" date="2020" name="Stud. Mycol.">
        <title>101 Dothideomycetes genomes: a test case for predicting lifestyles and emergence of pathogens.</title>
        <authorList>
            <person name="Haridas S."/>
            <person name="Albert R."/>
            <person name="Binder M."/>
            <person name="Bloem J."/>
            <person name="Labutti K."/>
            <person name="Salamov A."/>
            <person name="Andreopoulos B."/>
            <person name="Baker S."/>
            <person name="Barry K."/>
            <person name="Bills G."/>
            <person name="Bluhm B."/>
            <person name="Cannon C."/>
            <person name="Castanera R."/>
            <person name="Culley D."/>
            <person name="Daum C."/>
            <person name="Ezra D."/>
            <person name="Gonzalez J."/>
            <person name="Henrissat B."/>
            <person name="Kuo A."/>
            <person name="Liang C."/>
            <person name="Lipzen A."/>
            <person name="Lutzoni F."/>
            <person name="Magnuson J."/>
            <person name="Mondo S."/>
            <person name="Nolan M."/>
            <person name="Ohm R."/>
            <person name="Pangilinan J."/>
            <person name="Park H.-J."/>
            <person name="Ramirez L."/>
            <person name="Alfaro M."/>
            <person name="Sun H."/>
            <person name="Tritt A."/>
            <person name="Yoshinaga Y."/>
            <person name="Zwiers L.-H."/>
            <person name="Turgeon B."/>
            <person name="Goodwin S."/>
            <person name="Spatafora J."/>
            <person name="Crous P."/>
            <person name="Grigoriev I."/>
        </authorList>
    </citation>
    <scope>NUCLEOTIDE SEQUENCE</scope>
    <source>
        <strain evidence="1">CBS 269.34</strain>
    </source>
</reference>
<dbReference type="EMBL" id="MU004190">
    <property type="protein sequence ID" value="KAF2494647.1"/>
    <property type="molecule type" value="Genomic_DNA"/>
</dbReference>
<name>A0A6A6QUP3_9PEZI</name>
<sequence>MATYRHRNPTRPSPATVSVTMEPDQLNRDLTSAEIRILTAASLISPSPNPGMRTVSAAALYPTTSTKTLELPEHMTSVAAMEHVGFTPAAATQVFNNYYTCPDPDNYPYGLISHAHDKVKHPRSMAQVGLRTEFQDALLDPTFKDVLRTNTLLYWVQATLSGRYRMLSDLSVRLKRLAERLEGNSAAARCRGVEMPEEVMRRPPPRPEGECYLLYKGQAARTVWYAGEEWEKDGSFNMRQLASLPVPPGDFNGRIPAVYFNLEAETAELYRAWAARRDQYCETLMIRVELPKGYVDGLKQEEVFYGKNWKDLAWVHPSLHGTRFREYREAELIKGHVCTGVQKKRWMKVEEVQEKISKKNAMKVPERDEEVMAVQWAFLSAEHEGLGVASAGNVFVDVIPPECLFGESP</sequence>
<accession>A0A6A6QUP3</accession>
<dbReference type="OrthoDB" id="3762912at2759"/>
<evidence type="ECO:0000313" key="2">
    <source>
        <dbReference type="Proteomes" id="UP000799750"/>
    </source>
</evidence>
<protein>
    <submittedName>
        <fullName evidence="1">Uncharacterized protein</fullName>
    </submittedName>
</protein>
<evidence type="ECO:0000313" key="1">
    <source>
        <dbReference type="EMBL" id="KAF2494647.1"/>
    </source>
</evidence>
<organism evidence="1 2">
    <name type="scientific">Lophium mytilinum</name>
    <dbReference type="NCBI Taxonomy" id="390894"/>
    <lineage>
        <taxon>Eukaryota</taxon>
        <taxon>Fungi</taxon>
        <taxon>Dikarya</taxon>
        <taxon>Ascomycota</taxon>
        <taxon>Pezizomycotina</taxon>
        <taxon>Dothideomycetes</taxon>
        <taxon>Pleosporomycetidae</taxon>
        <taxon>Mytilinidiales</taxon>
        <taxon>Mytilinidiaceae</taxon>
        <taxon>Lophium</taxon>
    </lineage>
</organism>
<keyword evidence="2" id="KW-1185">Reference proteome</keyword>
<proteinExistence type="predicted"/>
<gene>
    <name evidence="1" type="ORF">BU16DRAFT_589697</name>
</gene>
<dbReference type="AlphaFoldDB" id="A0A6A6QUP3"/>
<dbReference type="Proteomes" id="UP000799750">
    <property type="component" value="Unassembled WGS sequence"/>
</dbReference>